<evidence type="ECO:0000256" key="1">
    <source>
        <dbReference type="SAM" id="Phobius"/>
    </source>
</evidence>
<dbReference type="PANTHER" id="PTHR41307:SF1">
    <property type="entry name" value="MEMBRANE PROTEIN"/>
    <property type="match status" value="1"/>
</dbReference>
<comment type="caution">
    <text evidence="2">The sequence shown here is derived from an EMBL/GenBank/DDBJ whole genome shotgun (WGS) entry which is preliminary data.</text>
</comment>
<keyword evidence="1" id="KW-1133">Transmembrane helix</keyword>
<proteinExistence type="predicted"/>
<protein>
    <submittedName>
        <fullName evidence="2">Membrane-anchored protein</fullName>
    </submittedName>
</protein>
<dbReference type="Pfam" id="PF06570">
    <property type="entry name" value="DUF1129"/>
    <property type="match status" value="1"/>
</dbReference>
<evidence type="ECO:0000313" key="3">
    <source>
        <dbReference type="Proteomes" id="UP001185028"/>
    </source>
</evidence>
<keyword evidence="1" id="KW-0812">Transmembrane</keyword>
<dbReference type="RefSeq" id="WP_188778253.1">
    <property type="nucleotide sequence ID" value="NZ_BMMB01000015.1"/>
</dbReference>
<feature type="transmembrane region" description="Helical" evidence="1">
    <location>
        <begin position="173"/>
        <end position="190"/>
    </location>
</feature>
<evidence type="ECO:0000313" key="2">
    <source>
        <dbReference type="EMBL" id="MDR6246305.1"/>
    </source>
</evidence>
<reference evidence="2 3" key="1">
    <citation type="submission" date="2023-07" db="EMBL/GenBank/DDBJ databases">
        <title>Genomic Encyclopedia of Type Strains, Phase IV (KMG-IV): sequencing the most valuable type-strain genomes for metagenomic binning, comparative biology and taxonomic classification.</title>
        <authorList>
            <person name="Goeker M."/>
        </authorList>
    </citation>
    <scope>NUCLEOTIDE SEQUENCE [LARGE SCALE GENOMIC DNA]</scope>
    <source>
        <strain evidence="2 3">DSM 22170</strain>
    </source>
</reference>
<dbReference type="Proteomes" id="UP001185028">
    <property type="component" value="Unassembled WGS sequence"/>
</dbReference>
<feature type="transmembrane region" description="Helical" evidence="1">
    <location>
        <begin position="94"/>
        <end position="117"/>
    </location>
</feature>
<feature type="transmembrane region" description="Helical" evidence="1">
    <location>
        <begin position="196"/>
        <end position="219"/>
    </location>
</feature>
<dbReference type="PANTHER" id="PTHR41307">
    <property type="entry name" value="MEMBRANE PROTEIN-RELATED"/>
    <property type="match status" value="1"/>
</dbReference>
<name>A0ABU1J4Y3_9BACL</name>
<feature type="transmembrane region" description="Helical" evidence="1">
    <location>
        <begin position="129"/>
        <end position="152"/>
    </location>
</feature>
<keyword evidence="3" id="KW-1185">Reference proteome</keyword>
<organism evidence="2 3">
    <name type="scientific">Paenibacillus hunanensis</name>
    <dbReference type="NCBI Taxonomy" id="539262"/>
    <lineage>
        <taxon>Bacteria</taxon>
        <taxon>Bacillati</taxon>
        <taxon>Bacillota</taxon>
        <taxon>Bacilli</taxon>
        <taxon>Bacillales</taxon>
        <taxon>Paenibacillaceae</taxon>
        <taxon>Paenibacillus</taxon>
    </lineage>
</organism>
<sequence>MSTVRHLVRDINVIRDQLNQENLSYYDDVIVHVRDARIERQSSEELLLEMGQHLLDAQQRGQSAEQLFTKDSDSYAGQLIENLPERRQLSKPMYYLMIVWVALTWVFLLQALAGFFKISISGTGVVGEISLSTLVLVAVGAIVLVELVMRVANQPVEKSDLDRPRMQINMRSVMTYLIILVAIIVVGNYLRRIMPVVVISPWISLGLCAIGILGQKFIFMRR</sequence>
<gene>
    <name evidence="2" type="ORF">JOC58_004236</name>
</gene>
<dbReference type="SUPFAM" id="SSF158560">
    <property type="entry name" value="BH3980-like"/>
    <property type="match status" value="1"/>
</dbReference>
<dbReference type="InterPro" id="IPR009214">
    <property type="entry name" value="DUF1129"/>
</dbReference>
<dbReference type="EMBL" id="JAVDQH010000026">
    <property type="protein sequence ID" value="MDR6246305.1"/>
    <property type="molecule type" value="Genomic_DNA"/>
</dbReference>
<accession>A0ABU1J4Y3</accession>
<keyword evidence="1" id="KW-0472">Membrane</keyword>